<dbReference type="eggNOG" id="COG1942">
    <property type="taxonomic scope" value="Bacteria"/>
</dbReference>
<dbReference type="Pfam" id="PF01361">
    <property type="entry name" value="Tautomerase"/>
    <property type="match status" value="1"/>
</dbReference>
<dbReference type="RefSeq" id="WP_013278844.1">
    <property type="nucleotide sequence ID" value="NC_014378.1"/>
</dbReference>
<dbReference type="InterPro" id="IPR014347">
    <property type="entry name" value="Tautomerase/MIF_sf"/>
</dbReference>
<dbReference type="Proteomes" id="UP000001661">
    <property type="component" value="Chromosome"/>
</dbReference>
<dbReference type="Gene3D" id="3.30.429.10">
    <property type="entry name" value="Macrophage Migration Inhibitory Factor"/>
    <property type="match status" value="1"/>
</dbReference>
<keyword evidence="4" id="KW-1185">Reference proteome</keyword>
<evidence type="ECO:0000313" key="4">
    <source>
        <dbReference type="Proteomes" id="UP000001661"/>
    </source>
</evidence>
<dbReference type="NCBIfam" id="NF041920">
    <property type="entry name" value="DmpI"/>
    <property type="match status" value="1"/>
</dbReference>
<accession>D9QSD6</accession>
<evidence type="ECO:0000313" key="3">
    <source>
        <dbReference type="EMBL" id="ADL13399.1"/>
    </source>
</evidence>
<protein>
    <submittedName>
        <fullName evidence="3">4-oxalocrotonate tautomerase family enzyme</fullName>
    </submittedName>
</protein>
<dbReference type="OrthoDB" id="9804803at2"/>
<gene>
    <name evidence="3" type="ordered locus">Acear_1896</name>
</gene>
<dbReference type="EMBL" id="CP002105">
    <property type="protein sequence ID" value="ADL13399.1"/>
    <property type="molecule type" value="Genomic_DNA"/>
</dbReference>
<evidence type="ECO:0000256" key="1">
    <source>
        <dbReference type="ARBA" id="ARBA00023235"/>
    </source>
</evidence>
<dbReference type="GO" id="GO:0016853">
    <property type="term" value="F:isomerase activity"/>
    <property type="evidence" value="ECO:0007669"/>
    <property type="project" value="UniProtKB-KW"/>
</dbReference>
<dbReference type="HOGENOM" id="CLU_148073_2_1_9"/>
<reference evidence="3 4" key="1">
    <citation type="journal article" date="2010" name="Stand. Genomic Sci.">
        <title>Complete genome sequence of Acetohalobium arabaticum type strain (Z-7288).</title>
        <authorList>
            <person name="Sikorski J."/>
            <person name="Lapidus A."/>
            <person name="Chertkov O."/>
            <person name="Lucas S."/>
            <person name="Copeland A."/>
            <person name="Glavina Del Rio T."/>
            <person name="Nolan M."/>
            <person name="Tice H."/>
            <person name="Cheng J.F."/>
            <person name="Han C."/>
            <person name="Brambilla E."/>
            <person name="Pitluck S."/>
            <person name="Liolios K."/>
            <person name="Ivanova N."/>
            <person name="Mavromatis K."/>
            <person name="Mikhailova N."/>
            <person name="Pati A."/>
            <person name="Bruce D."/>
            <person name="Detter C."/>
            <person name="Tapia R."/>
            <person name="Goodwin L."/>
            <person name="Chen A."/>
            <person name="Palaniappan K."/>
            <person name="Land M."/>
            <person name="Hauser L."/>
            <person name="Chang Y.J."/>
            <person name="Jeffries C.D."/>
            <person name="Rohde M."/>
            <person name="Goker M."/>
            <person name="Spring S."/>
            <person name="Woyke T."/>
            <person name="Bristow J."/>
            <person name="Eisen J.A."/>
            <person name="Markowitz V."/>
            <person name="Hugenholtz P."/>
            <person name="Kyrpides N.C."/>
            <person name="Klenk H.P."/>
        </authorList>
    </citation>
    <scope>NUCLEOTIDE SEQUENCE [LARGE SCALE GENOMIC DNA]</scope>
    <source>
        <strain evidence="4">ATCC 49924 / DSM 5501 / Z-7288</strain>
    </source>
</reference>
<dbReference type="InterPro" id="IPR004370">
    <property type="entry name" value="4-OT-like_dom"/>
</dbReference>
<dbReference type="AlphaFoldDB" id="D9QSD6"/>
<proteinExistence type="predicted"/>
<keyword evidence="1" id="KW-0413">Isomerase</keyword>
<sequence length="63" mass="7026">MPIITLEGPELTKEQKKELVKSFTESASEVIGFPEEKFIVMLKETESENVGVGGELLSEKKKD</sequence>
<dbReference type="SUPFAM" id="SSF55331">
    <property type="entry name" value="Tautomerase/MIF"/>
    <property type="match status" value="1"/>
</dbReference>
<dbReference type="STRING" id="574087.Acear_1896"/>
<name>D9QSD6_ACEAZ</name>
<feature type="domain" description="4-oxalocrotonate tautomerase-like" evidence="2">
    <location>
        <begin position="2"/>
        <end position="59"/>
    </location>
</feature>
<dbReference type="KEGG" id="aar:Acear_1896"/>
<evidence type="ECO:0000259" key="2">
    <source>
        <dbReference type="Pfam" id="PF01361"/>
    </source>
</evidence>
<organism evidence="3 4">
    <name type="scientific">Acetohalobium arabaticum (strain ATCC 49924 / DSM 5501 / Z-7288)</name>
    <dbReference type="NCBI Taxonomy" id="574087"/>
    <lineage>
        <taxon>Bacteria</taxon>
        <taxon>Bacillati</taxon>
        <taxon>Bacillota</taxon>
        <taxon>Clostridia</taxon>
        <taxon>Halanaerobiales</taxon>
        <taxon>Halobacteroidaceae</taxon>
        <taxon>Acetohalobium</taxon>
    </lineage>
</organism>